<keyword evidence="2" id="KW-1185">Reference proteome</keyword>
<dbReference type="SUPFAM" id="SSF101478">
    <property type="entry name" value="ADP-ribosylglycohydrolase"/>
    <property type="match status" value="1"/>
</dbReference>
<dbReference type="InterPro" id="IPR036705">
    <property type="entry name" value="Ribosyl_crysJ1_sf"/>
</dbReference>
<reference evidence="1 2" key="1">
    <citation type="submission" date="2018-12" db="EMBL/GenBank/DDBJ databases">
        <title>three novel Halomonas strain isolated from plants.</title>
        <authorList>
            <person name="Sun C."/>
        </authorList>
    </citation>
    <scope>NUCLEOTIDE SEQUENCE [LARGE SCALE GENOMIC DNA]</scope>
    <source>
        <strain evidence="1 2">DSM 19434</strain>
    </source>
</reference>
<sequence length="359" mass="39390">MKNNVSLRATAALKNLFIGDALAMPAHWFYNVHDIDSAFPNGIKTFEAPPKFHPSSIMSMHSTSGGGRKRAASNQQPEIVGDVILKGKQSYWNRPNVHYHQGMVAGDNTLNAHCALTLMQTMAGPDQHYTSDTFLQAYIRLMTAETPAHPDTYAESYHRGFFANLEKGLPPTQCGAVTHDTPSIGGLVTIAPLVIGERLKGLSLSDTRKRCRQHLALTHPDSFLAEVCDAYVELIDGLLFRDHESSVQELLLQATRGLSKRDLTKLIASQYTEREVVGRVLSTACYITDAWPAVLYLACKHQQNPMKALQINAEIGGDNVHRGAVLGVLLGLINGEADESMFAQLTEHASINQAIESLF</sequence>
<dbReference type="Gene3D" id="1.10.4080.10">
    <property type="entry name" value="ADP-ribosylation/Crystallin J1"/>
    <property type="match status" value="1"/>
</dbReference>
<dbReference type="Pfam" id="PF03747">
    <property type="entry name" value="ADP_ribosyl_GH"/>
    <property type="match status" value="1"/>
</dbReference>
<name>A0A433KL09_9GAMM</name>
<dbReference type="InterPro" id="IPR005502">
    <property type="entry name" value="Ribosyl_crysJ1"/>
</dbReference>
<dbReference type="OrthoDB" id="5297797at2"/>
<keyword evidence="1" id="KW-0378">Hydrolase</keyword>
<dbReference type="AlphaFoldDB" id="A0A433KL09"/>
<comment type="caution">
    <text evidence="1">The sequence shown here is derived from an EMBL/GenBank/DDBJ whole genome shotgun (WGS) entry which is preliminary data.</text>
</comment>
<accession>A0A433KL09</accession>
<organism evidence="1 2">
    <name type="scientific">Vreelandella andesensis</name>
    <dbReference type="NCBI Taxonomy" id="447567"/>
    <lineage>
        <taxon>Bacteria</taxon>
        <taxon>Pseudomonadati</taxon>
        <taxon>Pseudomonadota</taxon>
        <taxon>Gammaproteobacteria</taxon>
        <taxon>Oceanospirillales</taxon>
        <taxon>Halomonadaceae</taxon>
        <taxon>Vreelandella</taxon>
    </lineage>
</organism>
<dbReference type="RefSeq" id="WP_126948039.1">
    <property type="nucleotide sequence ID" value="NZ_RZHG01000019.1"/>
</dbReference>
<dbReference type="EMBL" id="RZHG01000019">
    <property type="protein sequence ID" value="RUR30406.1"/>
    <property type="molecule type" value="Genomic_DNA"/>
</dbReference>
<dbReference type="GO" id="GO:0016787">
    <property type="term" value="F:hydrolase activity"/>
    <property type="evidence" value="ECO:0007669"/>
    <property type="project" value="UniProtKB-KW"/>
</dbReference>
<proteinExistence type="predicted"/>
<dbReference type="Proteomes" id="UP000287336">
    <property type="component" value="Unassembled WGS sequence"/>
</dbReference>
<protein>
    <submittedName>
        <fullName evidence="1">ADP-ribosylglycohydrolase family protein</fullName>
    </submittedName>
</protein>
<gene>
    <name evidence="1" type="ORF">ELY33_11495</name>
</gene>
<evidence type="ECO:0000313" key="2">
    <source>
        <dbReference type="Proteomes" id="UP000287336"/>
    </source>
</evidence>
<evidence type="ECO:0000313" key="1">
    <source>
        <dbReference type="EMBL" id="RUR30406.1"/>
    </source>
</evidence>